<dbReference type="Proteomes" id="UP000683925">
    <property type="component" value="Unassembled WGS sequence"/>
</dbReference>
<feature type="compositionally biased region" description="Basic and acidic residues" evidence="1">
    <location>
        <begin position="143"/>
        <end position="157"/>
    </location>
</feature>
<gene>
    <name evidence="2" type="ORF">POCTA_138.1.T1590099</name>
</gene>
<evidence type="ECO:0000313" key="2">
    <source>
        <dbReference type="EMBL" id="CAD8212876.1"/>
    </source>
</evidence>
<dbReference type="AlphaFoldDB" id="A0A8S1YEG2"/>
<organism evidence="2 3">
    <name type="scientific">Paramecium octaurelia</name>
    <dbReference type="NCBI Taxonomy" id="43137"/>
    <lineage>
        <taxon>Eukaryota</taxon>
        <taxon>Sar</taxon>
        <taxon>Alveolata</taxon>
        <taxon>Ciliophora</taxon>
        <taxon>Intramacronucleata</taxon>
        <taxon>Oligohymenophorea</taxon>
        <taxon>Peniculida</taxon>
        <taxon>Parameciidae</taxon>
        <taxon>Paramecium</taxon>
    </lineage>
</organism>
<comment type="caution">
    <text evidence="2">The sequence shown here is derived from an EMBL/GenBank/DDBJ whole genome shotgun (WGS) entry which is preliminary data.</text>
</comment>
<name>A0A8S1YEG2_PAROT</name>
<evidence type="ECO:0000313" key="3">
    <source>
        <dbReference type="Proteomes" id="UP000683925"/>
    </source>
</evidence>
<accession>A0A8S1YEG2</accession>
<keyword evidence="3" id="KW-1185">Reference proteome</keyword>
<feature type="region of interest" description="Disordered" evidence="1">
    <location>
        <begin position="140"/>
        <end position="175"/>
    </location>
</feature>
<reference evidence="2" key="1">
    <citation type="submission" date="2021-01" db="EMBL/GenBank/DDBJ databases">
        <authorList>
            <consortium name="Genoscope - CEA"/>
            <person name="William W."/>
        </authorList>
    </citation>
    <scope>NUCLEOTIDE SEQUENCE</scope>
</reference>
<sequence length="301" mass="36048">MNSSLLEESQCQKGNCLIIYKTFAELFHFVADRLPKTSFDFQKEFREYVVSHQGQFFLRKDIEIFLKVFDKAQSFEVKEHQINNSSHSSQLEQQNLKHQQQIKYQEEQITNLRQNLVKTIAINKELMRKADLVNNEYAQSLREASEENSQKSDRPIQQDDTQSQENRQKHKRQQEQTIDRLNILSFEIEEYKSHCQLDVNRANPNLYYSFQKATNLYYSFQEAIVTFEDYKRSVVLYCQDIELYLSQENIQKQFIIHHISHQMKASINIYSIVICVLRQMTTFFRQILRLENLGKRFIELT</sequence>
<proteinExistence type="predicted"/>
<evidence type="ECO:0000256" key="1">
    <source>
        <dbReference type="SAM" id="MobiDB-lite"/>
    </source>
</evidence>
<protein>
    <submittedName>
        <fullName evidence="2">Uncharacterized protein</fullName>
    </submittedName>
</protein>
<dbReference type="EMBL" id="CAJJDP010000161">
    <property type="protein sequence ID" value="CAD8212876.1"/>
    <property type="molecule type" value="Genomic_DNA"/>
</dbReference>